<dbReference type="GO" id="GO:0007165">
    <property type="term" value="P:signal transduction"/>
    <property type="evidence" value="ECO:0007669"/>
    <property type="project" value="InterPro"/>
</dbReference>
<dbReference type="InterPro" id="IPR001202">
    <property type="entry name" value="WW_dom"/>
</dbReference>
<dbReference type="SUPFAM" id="SSF48350">
    <property type="entry name" value="GTPase activation domain, GAP"/>
    <property type="match status" value="1"/>
</dbReference>
<dbReference type="InterPro" id="IPR008936">
    <property type="entry name" value="Rho_GTPase_activation_prot"/>
</dbReference>
<feature type="compositionally biased region" description="Polar residues" evidence="1">
    <location>
        <begin position="420"/>
        <end position="434"/>
    </location>
</feature>
<organism evidence="5">
    <name type="scientific">Trichuris suis</name>
    <name type="common">pig whipworm</name>
    <dbReference type="NCBI Taxonomy" id="68888"/>
    <lineage>
        <taxon>Eukaryota</taxon>
        <taxon>Metazoa</taxon>
        <taxon>Ecdysozoa</taxon>
        <taxon>Nematoda</taxon>
        <taxon>Enoplea</taxon>
        <taxon>Dorylaimia</taxon>
        <taxon>Trichinellida</taxon>
        <taxon>Trichuridae</taxon>
        <taxon>Trichuris</taxon>
    </lineage>
</organism>
<dbReference type="InterPro" id="IPR000198">
    <property type="entry name" value="RhoGAP_dom"/>
</dbReference>
<feature type="region of interest" description="Disordered" evidence="1">
    <location>
        <begin position="752"/>
        <end position="781"/>
    </location>
</feature>
<dbReference type="FunFam" id="2.20.70.10:FF:000022">
    <property type="entry name" value="Rho GTPase activating protein 39"/>
    <property type="match status" value="1"/>
</dbReference>
<feature type="region of interest" description="Disordered" evidence="1">
    <location>
        <begin position="1734"/>
        <end position="1758"/>
    </location>
</feature>
<evidence type="ECO:0000313" key="5">
    <source>
        <dbReference type="EMBL" id="KFD63210.1"/>
    </source>
</evidence>
<feature type="region of interest" description="Disordered" evidence="1">
    <location>
        <begin position="1641"/>
        <end position="1682"/>
    </location>
</feature>
<gene>
    <name evidence="5" type="ORF">M514_11123</name>
</gene>
<dbReference type="PROSITE" id="PS51016">
    <property type="entry name" value="MYTH4"/>
    <property type="match status" value="1"/>
</dbReference>
<feature type="domain" description="Rho-GAP" evidence="3">
    <location>
        <begin position="1116"/>
        <end position="1303"/>
    </location>
</feature>
<dbReference type="PANTHER" id="PTHR45876">
    <property type="entry name" value="FI04035P"/>
    <property type="match status" value="1"/>
</dbReference>
<feature type="region of interest" description="Disordered" evidence="1">
    <location>
        <begin position="687"/>
        <end position="728"/>
    </location>
</feature>
<name>A0A085N164_9BILA</name>
<dbReference type="SMART" id="SM00456">
    <property type="entry name" value="WW"/>
    <property type="match status" value="2"/>
</dbReference>
<feature type="region of interest" description="Disordered" evidence="1">
    <location>
        <begin position="1491"/>
        <end position="1515"/>
    </location>
</feature>
<dbReference type="InterPro" id="IPR036020">
    <property type="entry name" value="WW_dom_sf"/>
</dbReference>
<feature type="region of interest" description="Disordered" evidence="1">
    <location>
        <begin position="801"/>
        <end position="906"/>
    </location>
</feature>
<dbReference type="GO" id="GO:0005737">
    <property type="term" value="C:cytoplasm"/>
    <property type="evidence" value="ECO:0007669"/>
    <property type="project" value="TreeGrafter"/>
</dbReference>
<feature type="compositionally biased region" description="Low complexity" evidence="1">
    <location>
        <begin position="153"/>
        <end position="171"/>
    </location>
</feature>
<evidence type="ECO:0000259" key="2">
    <source>
        <dbReference type="PROSITE" id="PS50020"/>
    </source>
</evidence>
<feature type="region of interest" description="Disordered" evidence="1">
    <location>
        <begin position="420"/>
        <end position="440"/>
    </location>
</feature>
<dbReference type="Pfam" id="PF00620">
    <property type="entry name" value="RhoGAP"/>
    <property type="match status" value="1"/>
</dbReference>
<dbReference type="Gene3D" id="2.20.70.10">
    <property type="match status" value="1"/>
</dbReference>
<feature type="compositionally biased region" description="Polar residues" evidence="1">
    <location>
        <begin position="846"/>
        <end position="855"/>
    </location>
</feature>
<dbReference type="SMART" id="SM00139">
    <property type="entry name" value="MyTH4"/>
    <property type="match status" value="1"/>
</dbReference>
<dbReference type="FunFam" id="1.10.555.10:FF:000045">
    <property type="entry name" value="RhoGAP domain containing protein"/>
    <property type="match status" value="1"/>
</dbReference>
<accession>A0A085N164</accession>
<feature type="domain" description="MyTH4" evidence="4">
    <location>
        <begin position="945"/>
        <end position="1105"/>
    </location>
</feature>
<evidence type="ECO:0008006" key="6">
    <source>
        <dbReference type="Google" id="ProtNLM"/>
    </source>
</evidence>
<dbReference type="SMART" id="SM00324">
    <property type="entry name" value="RhoGAP"/>
    <property type="match status" value="1"/>
</dbReference>
<sequence length="1892" mass="210294">MMNQSQIEWVEIVEPHTKEHMYANLITGECCWQPPSGARVKRTHENQWWELYDQNTGRFYYCNAFTQKTVWQRPHNCDIIPLAKLQILLEGGITEHALLAQFSQSRFQTLKLNTEARRTMLVGGTTSPVQADGPSRIVTYDEPPFSFPPEPIHSPSTGTGTTSSSHSPHSSRSCTQTYGRTAESRSVSCQTQTSPGESPKPSRRMSKNKSCTSVSCQTALSSSHLLKKKGQQEQLHRGGRSRSRTKRSDCRTVSSSSSTVHEALIKSLNHEKNQTSLKSSAMKSNRGIDVDAYRISCGSVANLASTTDGANRASREVHDDMVSSVSSYSLKLNKKLAESDPTGFAMNRLLLRNDGPQEMSKRSTNSDVAFQSMSSCGSPGTTTATAGGRLPKMSQGSCSTPARRRILDKSPAKTCSVIVDSTSSSDQPHLSCANSKGDGKNDQLAVGDVVPQVNLPNVDDHHWATAAGKINRQRSFDFVAGHFPMANIRVRMPATKSFRSVHTPVDNDKLTSIKEQKMDSGHRSSTHCDRTQSGGVVRDLHKTPVMPIAAVAGSQQLWKAVDCTAKGAAGNQEVSESAIWKSHDSGIRSCDSYPRGDDSSSQASADSPRLCDSGHPSTNGSITKSPNLPLKLSLAEGASKKGDKEVPSSLMTTACTNPVYEHVTQHLTYSQLHQQFIVGNTIDPFSEQELDSTSSEESERDEDEELFADDEEGGPHSPTSLTSSQDDEEYINSFKRFTLSAKMPSCTATIPRSVRLPSSSEEVRSPIYDMPDTPTKESVDPSLYYTTGAVDASVLFRRRTSEVGSSVRHSSATSSTPGADSESTVAIGKQQVDKSRPSFNGFPSEVSPTSLNRPQSVVVPANQQQQQQQQADVYNSPPSGPATLNRLTKVSPTTGKGGDDSRLTGRTPHAFLREGDIEFYAHEYLNKHTKGLFRKRQSVQSVLSWTRNELKKPLIMTSDKSLKKEACEIFKRIQAYMGDRKVRKSGVTLDQLALDVCVRGWAKPALRDEIFLQLCKQATENPRPESSRRGWELLSICLKFFPPSALFTSYLESHISRYASPMFDLPEVALSHYAQHCCKRLERIVRFGARRGLRKPTIEEIEQARLQIFHPSMFGNTLEEVMLIQRERFARRKLPWIQTTLSELVLQLNGARTEGIFRVPGDIDEVNALKMRVDRWLLPPVNDPHVPASLLKLWYRELADPLVPDRMYDECIQSAADPDKCCKLIDQLPPINRLVIAYLIRFLQTFIRPENVALTKMDSNNLAMVMAPNCLRCDHVSALTGVPKGETPLASRKLLVGSYRRFAEKEDTYLRQKALRWAQPLHVERERLALAAAAGGFIFYFHRREKETKKVKDIFLTRFQTFDGCGSMSFFSALRWMLGFGAHLLYLILRLLFGAFKGAKEVGNVGTSIDEEKRTTGNEPHFANVLKQTAQTEGTFSSRMNIASGELFYPGGLIDRKMPEGVSRPTHRAPISHPVVQVGRETVHIQLRGTRRRILSSDSSAEEEKQEEERKCPTGGCAPEVKSLFSSRVVVPLSNVTSERTLTTIEKREERKADVRLSVLSKKTELDNAQEALAPFPEAVRYDRAPKAEPLAASTGRPLKSHRDQVLEQVRKCRSIVQALTTTSAGGLSKAQRMFSSRKLRAASAPWANRASGGDENSSDERNRPGAYEQENDDKPQPTAVLPRPQSLLAGFQRVGRPENCQKLSRCLTSETQPNERGVAMFMRQRQRADKYTIDEETPRRTPLPRSFAPTPTRPTALQPMKIRPDELLESVRAAANRREQTMNKPVPHGRRSTSVEPDRHRWTGIISPFDYAIGAQTPSSYELSTTKTKGVRFMNGPVNSATEPLYIQCYDRPSADYSRPSAASQTMGPNFNSLPRGWKSYKANLKAPSLR</sequence>
<reference evidence="5" key="1">
    <citation type="journal article" date="2014" name="Nat. Genet.">
        <title>Genome and transcriptome of the porcine whipworm Trichuris suis.</title>
        <authorList>
            <person name="Jex A.R."/>
            <person name="Nejsum P."/>
            <person name="Schwarz E.M."/>
            <person name="Hu L."/>
            <person name="Young N.D."/>
            <person name="Hall R.S."/>
            <person name="Korhonen P.K."/>
            <person name="Liao S."/>
            <person name="Thamsborg S."/>
            <person name="Xia J."/>
            <person name="Xu P."/>
            <person name="Wang S."/>
            <person name="Scheerlinck J.P."/>
            <person name="Hofmann A."/>
            <person name="Sternberg P.W."/>
            <person name="Wang J."/>
            <person name="Gasser R.B."/>
        </authorList>
    </citation>
    <scope>NUCLEOTIDE SEQUENCE [LARGE SCALE GENOMIC DNA]</scope>
    <source>
        <strain evidence="5">DCEP-RM93F</strain>
    </source>
</reference>
<dbReference type="PROSITE" id="PS50020">
    <property type="entry name" value="WW_DOMAIN_2"/>
    <property type="match status" value="1"/>
</dbReference>
<feature type="region of interest" description="Disordered" evidence="1">
    <location>
        <begin position="590"/>
        <end position="628"/>
    </location>
</feature>
<feature type="compositionally biased region" description="Polar residues" evidence="1">
    <location>
        <begin position="885"/>
        <end position="894"/>
    </location>
</feature>
<proteinExistence type="predicted"/>
<feature type="compositionally biased region" description="Acidic residues" evidence="1">
    <location>
        <begin position="687"/>
        <end position="712"/>
    </location>
</feature>
<dbReference type="SUPFAM" id="SSF51045">
    <property type="entry name" value="WW domain"/>
    <property type="match status" value="1"/>
</dbReference>
<feature type="compositionally biased region" description="Polar residues" evidence="1">
    <location>
        <begin position="208"/>
        <end position="224"/>
    </location>
</feature>
<evidence type="ECO:0000259" key="3">
    <source>
        <dbReference type="PROSITE" id="PS50238"/>
    </source>
</evidence>
<feature type="domain" description="WW" evidence="2">
    <location>
        <begin position="49"/>
        <end position="76"/>
    </location>
</feature>
<feature type="compositionally biased region" description="Polar residues" evidence="1">
    <location>
        <begin position="615"/>
        <end position="626"/>
    </location>
</feature>
<dbReference type="InterPro" id="IPR038185">
    <property type="entry name" value="MyTH4_dom_sf"/>
</dbReference>
<dbReference type="GO" id="GO:0005096">
    <property type="term" value="F:GTPase activator activity"/>
    <property type="evidence" value="ECO:0007669"/>
    <property type="project" value="TreeGrafter"/>
</dbReference>
<feature type="region of interest" description="Disordered" evidence="1">
    <location>
        <begin position="123"/>
        <end position="260"/>
    </location>
</feature>
<dbReference type="Gene3D" id="1.10.555.10">
    <property type="entry name" value="Rho GTPase activation protein"/>
    <property type="match status" value="1"/>
</dbReference>
<protein>
    <recommendedName>
        <fullName evidence="6">RhoGAP domain protein</fullName>
    </recommendedName>
</protein>
<feature type="region of interest" description="Disordered" evidence="1">
    <location>
        <begin position="372"/>
        <end position="402"/>
    </location>
</feature>
<dbReference type="Pfam" id="PF00784">
    <property type="entry name" value="MyTH4"/>
    <property type="match status" value="1"/>
</dbReference>
<dbReference type="Proteomes" id="UP000030758">
    <property type="component" value="Unassembled WGS sequence"/>
</dbReference>
<evidence type="ECO:0000256" key="1">
    <source>
        <dbReference type="SAM" id="MobiDB-lite"/>
    </source>
</evidence>
<dbReference type="PROSITE" id="PS50238">
    <property type="entry name" value="RHOGAP"/>
    <property type="match status" value="1"/>
</dbReference>
<dbReference type="PANTHER" id="PTHR45876:SF8">
    <property type="entry name" value="FI04035P"/>
    <property type="match status" value="1"/>
</dbReference>
<dbReference type="InterPro" id="IPR000857">
    <property type="entry name" value="MyTH4_dom"/>
</dbReference>
<feature type="compositionally biased region" description="Polar residues" evidence="1">
    <location>
        <begin position="172"/>
        <end position="196"/>
    </location>
</feature>
<dbReference type="GO" id="GO:0005856">
    <property type="term" value="C:cytoskeleton"/>
    <property type="evidence" value="ECO:0007669"/>
    <property type="project" value="InterPro"/>
</dbReference>
<dbReference type="Gene3D" id="1.25.40.530">
    <property type="entry name" value="MyTH4 domain"/>
    <property type="match status" value="1"/>
</dbReference>
<feature type="compositionally biased region" description="Low complexity" evidence="1">
    <location>
        <begin position="805"/>
        <end position="815"/>
    </location>
</feature>
<evidence type="ECO:0000259" key="4">
    <source>
        <dbReference type="PROSITE" id="PS51016"/>
    </source>
</evidence>
<dbReference type="EMBL" id="KL367578">
    <property type="protein sequence ID" value="KFD63210.1"/>
    <property type="molecule type" value="Genomic_DNA"/>
</dbReference>